<dbReference type="RefSeq" id="WP_136137507.1">
    <property type="nucleotide sequence ID" value="NZ_SDGV01000022.1"/>
</dbReference>
<evidence type="ECO:0000256" key="7">
    <source>
        <dbReference type="ARBA" id="ARBA00023136"/>
    </source>
</evidence>
<dbReference type="Gene3D" id="3.30.700.10">
    <property type="entry name" value="Glycoprotein, Type 4 Pilin"/>
    <property type="match status" value="1"/>
</dbReference>
<gene>
    <name evidence="11" type="ORF">ESZ54_09840</name>
</gene>
<evidence type="ECO:0000256" key="6">
    <source>
        <dbReference type="ARBA" id="ARBA00022989"/>
    </source>
</evidence>
<accession>A0A4S3B509</accession>
<dbReference type="PIRSF" id="PIRSF029928">
    <property type="entry name" value="Late_competence_ComGC"/>
    <property type="match status" value="1"/>
</dbReference>
<protein>
    <submittedName>
        <fullName evidence="11">Prepilin-type N-terminal cleavage/methylation domain-containing protein</fullName>
    </submittedName>
</protein>
<name>A0A4S3B509_9ENTE</name>
<keyword evidence="3" id="KW-1003">Cell membrane</keyword>
<dbReference type="NCBIfam" id="NF040999">
    <property type="entry name" value="pilin_ComGC"/>
    <property type="match status" value="1"/>
</dbReference>
<comment type="similarity">
    <text evidence="9">Belongs to the ComGC family.</text>
</comment>
<dbReference type="Pfam" id="PF07963">
    <property type="entry name" value="N_methyl"/>
    <property type="match status" value="1"/>
</dbReference>
<dbReference type="PRINTS" id="PR00813">
    <property type="entry name" value="BCTERIALGSPG"/>
</dbReference>
<dbReference type="NCBIfam" id="TIGR02532">
    <property type="entry name" value="IV_pilin_GFxxxE"/>
    <property type="match status" value="1"/>
</dbReference>
<dbReference type="OrthoDB" id="2232493at2"/>
<evidence type="ECO:0000313" key="11">
    <source>
        <dbReference type="EMBL" id="THB60516.1"/>
    </source>
</evidence>
<dbReference type="GO" id="GO:0015627">
    <property type="term" value="C:type II protein secretion system complex"/>
    <property type="evidence" value="ECO:0007669"/>
    <property type="project" value="InterPro"/>
</dbReference>
<sequence length="97" mass="11472">MLKVIKDKKGFTLIEMLVVLFIISILLVLFVPNISKHRESALEQEKEGIVKVVETQLELYMLEHEDLDVQPSVKTLKDEKYITDKQYKQYQKFTKNE</sequence>
<keyword evidence="8" id="KW-0178">Competence</keyword>
<dbReference type="PROSITE" id="PS00409">
    <property type="entry name" value="PROKAR_NTER_METHYL"/>
    <property type="match status" value="1"/>
</dbReference>
<comment type="caution">
    <text evidence="11">The sequence shown here is derived from an EMBL/GenBank/DDBJ whole genome shotgun (WGS) entry which is preliminary data.</text>
</comment>
<evidence type="ECO:0000256" key="3">
    <source>
        <dbReference type="ARBA" id="ARBA00022475"/>
    </source>
</evidence>
<dbReference type="GO" id="GO:0009986">
    <property type="term" value="C:cell surface"/>
    <property type="evidence" value="ECO:0007669"/>
    <property type="project" value="UniProtKB-SubCell"/>
</dbReference>
<dbReference type="InterPro" id="IPR000983">
    <property type="entry name" value="Bac_GSPG_pilin"/>
</dbReference>
<dbReference type="AlphaFoldDB" id="A0A4S3B509"/>
<dbReference type="GO" id="GO:0005886">
    <property type="term" value="C:plasma membrane"/>
    <property type="evidence" value="ECO:0007669"/>
    <property type="project" value="UniProtKB-SubCell"/>
</dbReference>
<dbReference type="InterPro" id="IPR012902">
    <property type="entry name" value="N_methyl_site"/>
</dbReference>
<proteinExistence type="inferred from homology"/>
<keyword evidence="6 10" id="KW-1133">Transmembrane helix</keyword>
<evidence type="ECO:0000256" key="5">
    <source>
        <dbReference type="ARBA" id="ARBA00022692"/>
    </source>
</evidence>
<dbReference type="Proteomes" id="UP000310506">
    <property type="component" value="Unassembled WGS sequence"/>
</dbReference>
<comment type="subcellular location">
    <subcellularLocation>
        <location evidence="1">Cell membrane</location>
        <topology evidence="1">Single-pass membrane protein</topology>
    </subcellularLocation>
    <subcellularLocation>
        <location evidence="2">Cell surface</location>
    </subcellularLocation>
</comment>
<evidence type="ECO:0000256" key="4">
    <source>
        <dbReference type="ARBA" id="ARBA00022481"/>
    </source>
</evidence>
<evidence type="ECO:0000256" key="9">
    <source>
        <dbReference type="ARBA" id="ARBA00043982"/>
    </source>
</evidence>
<keyword evidence="5 10" id="KW-0812">Transmembrane</keyword>
<evidence type="ECO:0000256" key="8">
    <source>
        <dbReference type="ARBA" id="ARBA00023287"/>
    </source>
</evidence>
<keyword evidence="7 10" id="KW-0472">Membrane</keyword>
<dbReference type="SUPFAM" id="SSF54523">
    <property type="entry name" value="Pili subunits"/>
    <property type="match status" value="1"/>
</dbReference>
<dbReference type="InterPro" id="IPR045584">
    <property type="entry name" value="Pilin-like"/>
</dbReference>
<evidence type="ECO:0000256" key="1">
    <source>
        <dbReference type="ARBA" id="ARBA00004162"/>
    </source>
</evidence>
<evidence type="ECO:0000313" key="12">
    <source>
        <dbReference type="Proteomes" id="UP000310506"/>
    </source>
</evidence>
<evidence type="ECO:0000256" key="2">
    <source>
        <dbReference type="ARBA" id="ARBA00004241"/>
    </source>
</evidence>
<feature type="transmembrane region" description="Helical" evidence="10">
    <location>
        <begin position="12"/>
        <end position="31"/>
    </location>
</feature>
<keyword evidence="12" id="KW-1185">Reference proteome</keyword>
<dbReference type="EMBL" id="SDGV01000022">
    <property type="protein sequence ID" value="THB60516.1"/>
    <property type="molecule type" value="Genomic_DNA"/>
</dbReference>
<dbReference type="GO" id="GO:0030420">
    <property type="term" value="P:establishment of competence for transformation"/>
    <property type="evidence" value="ECO:0007669"/>
    <property type="project" value="UniProtKB-KW"/>
</dbReference>
<dbReference type="InterPro" id="IPR016940">
    <property type="entry name" value="ComGC"/>
</dbReference>
<dbReference type="InterPro" id="IPR053468">
    <property type="entry name" value="ComGE-like"/>
</dbReference>
<organism evidence="11 12">
    <name type="scientific">Vagococcus silagei</name>
    <dbReference type="NCBI Taxonomy" id="2508885"/>
    <lineage>
        <taxon>Bacteria</taxon>
        <taxon>Bacillati</taxon>
        <taxon>Bacillota</taxon>
        <taxon>Bacilli</taxon>
        <taxon>Lactobacillales</taxon>
        <taxon>Enterococcaceae</taxon>
        <taxon>Vagococcus</taxon>
    </lineage>
</organism>
<keyword evidence="4" id="KW-0488">Methylation</keyword>
<evidence type="ECO:0000256" key="10">
    <source>
        <dbReference type="SAM" id="Phobius"/>
    </source>
</evidence>
<dbReference type="GO" id="GO:0015628">
    <property type="term" value="P:protein secretion by the type II secretion system"/>
    <property type="evidence" value="ECO:0007669"/>
    <property type="project" value="InterPro"/>
</dbReference>
<dbReference type="NCBIfam" id="NF041013">
    <property type="entry name" value="T4P_ComGE"/>
    <property type="match status" value="1"/>
</dbReference>
<reference evidence="11 12" key="1">
    <citation type="submission" date="2019-01" db="EMBL/GenBank/DDBJ databases">
        <title>Vagococcus silagei sp. nov. isolated from brewer's grain.</title>
        <authorList>
            <person name="Guu J.-R."/>
        </authorList>
    </citation>
    <scope>NUCLEOTIDE SEQUENCE [LARGE SCALE GENOMIC DNA]</scope>
    <source>
        <strain evidence="11 12">2B-2</strain>
    </source>
</reference>